<evidence type="ECO:0000256" key="1">
    <source>
        <dbReference type="SAM" id="Phobius"/>
    </source>
</evidence>
<dbReference type="RefSeq" id="WP_116078825.1">
    <property type="nucleotide sequence ID" value="NZ_CP187631.1"/>
</dbReference>
<feature type="transmembrane region" description="Helical" evidence="1">
    <location>
        <begin position="12"/>
        <end position="30"/>
    </location>
</feature>
<reference evidence="2" key="1">
    <citation type="journal article" date="2018" name="Appl. Environ. Microbiol.">
        <title>Antimicrobial susceptibility testing and tentative epidemiological cut-off values of five Bacillus species relevant for use as animal feed additives or for plant protection.</title>
        <authorList>
            <person name="Agerso Y."/>
            <person name="Stuer-Lauridsen B."/>
            <person name="Bjerre K."/>
            <person name="Jensen M.G."/>
            <person name="Johansen E."/>
            <person name="Bennedsen M."/>
            <person name="Brockmann E."/>
            <person name="Nielsen B."/>
        </authorList>
    </citation>
    <scope>NUCLEOTIDE SEQUENCE [LARGE SCALE GENOMIC DNA]</scope>
    <source>
        <strain evidence="2">CHCC20162</strain>
    </source>
</reference>
<keyword evidence="1" id="KW-0472">Membrane</keyword>
<feature type="transmembrane region" description="Helical" evidence="1">
    <location>
        <begin position="63"/>
        <end position="83"/>
    </location>
</feature>
<feature type="transmembrane region" description="Helical" evidence="1">
    <location>
        <begin position="36"/>
        <end position="56"/>
    </location>
</feature>
<evidence type="ECO:0000313" key="2">
    <source>
        <dbReference type="EMBL" id="RDZ06425.1"/>
    </source>
</evidence>
<accession>A0A3D8WTR2</accession>
<sequence>MKYIEVVTESRVRAITLVLLLIFMSLGWYLNSSFWYNAVIFVVSIAFILHSLNYYLTGGNKTIGATVIVASLVFGLFNLLRVLF</sequence>
<organism evidence="2 3">
    <name type="scientific">Priestia megaterium</name>
    <name type="common">Bacillus megaterium</name>
    <dbReference type="NCBI Taxonomy" id="1404"/>
    <lineage>
        <taxon>Bacteria</taxon>
        <taxon>Bacillati</taxon>
        <taxon>Bacillota</taxon>
        <taxon>Bacilli</taxon>
        <taxon>Bacillales</taxon>
        <taxon>Bacillaceae</taxon>
        <taxon>Priestia</taxon>
    </lineage>
</organism>
<protein>
    <submittedName>
        <fullName evidence="2">Uncharacterized protein</fullName>
    </submittedName>
</protein>
<dbReference type="Proteomes" id="UP000256519">
    <property type="component" value="Unassembled WGS sequence"/>
</dbReference>
<keyword evidence="1" id="KW-0812">Transmembrane</keyword>
<dbReference type="AlphaFoldDB" id="A0A3D8WTR2"/>
<gene>
    <name evidence="2" type="ORF">C3744_28800</name>
</gene>
<proteinExistence type="predicted"/>
<comment type="caution">
    <text evidence="2">The sequence shown here is derived from an EMBL/GenBank/DDBJ whole genome shotgun (WGS) entry which is preliminary data.</text>
</comment>
<evidence type="ECO:0000313" key="3">
    <source>
        <dbReference type="Proteomes" id="UP000256519"/>
    </source>
</evidence>
<name>A0A3D8WTR2_PRIMG</name>
<keyword evidence="1" id="KW-1133">Transmembrane helix</keyword>
<dbReference type="EMBL" id="PQWM01000067">
    <property type="protein sequence ID" value="RDZ06425.1"/>
    <property type="molecule type" value="Genomic_DNA"/>
</dbReference>